<keyword evidence="3" id="KW-1185">Reference proteome</keyword>
<accession>A0A5D9D8X7</accession>
<comment type="caution">
    <text evidence="2">The sequence shown here is derived from an EMBL/GenBank/DDBJ whole genome shotgun (WGS) entry which is preliminary data.</text>
</comment>
<feature type="transmembrane region" description="Helical" evidence="1">
    <location>
        <begin position="62"/>
        <end position="81"/>
    </location>
</feature>
<feature type="transmembrane region" description="Helical" evidence="1">
    <location>
        <begin position="93"/>
        <end position="111"/>
    </location>
</feature>
<keyword evidence="1" id="KW-0472">Membrane</keyword>
<sequence length="112" mass="12231">MSRDTGGRLSPATDFPLMEDLFSFIGNALGEGIRLIVELLTGLFTHADDAVDGLLNGLSGSLGISPSLLSLAILVFGLWMLWRGFRALMQRAIIATLFWWLLGLLVLGWLIN</sequence>
<dbReference type="AlphaFoldDB" id="A0A5D9D8X7"/>
<name>A0A5D9D8X7_HALER</name>
<evidence type="ECO:0000313" key="3">
    <source>
        <dbReference type="Proteomes" id="UP000324260"/>
    </source>
</evidence>
<organism evidence="2 3">
    <name type="scientific">Halomonas eurihalina</name>
    <dbReference type="NCBI Taxonomy" id="42566"/>
    <lineage>
        <taxon>Bacteria</taxon>
        <taxon>Pseudomonadati</taxon>
        <taxon>Pseudomonadota</taxon>
        <taxon>Gammaproteobacteria</taxon>
        <taxon>Oceanospirillales</taxon>
        <taxon>Halomonadaceae</taxon>
        <taxon>Halomonas</taxon>
    </lineage>
</organism>
<protein>
    <submittedName>
        <fullName evidence="2">Uncharacterized protein</fullName>
    </submittedName>
</protein>
<keyword evidence="1" id="KW-1133">Transmembrane helix</keyword>
<proteinExistence type="predicted"/>
<dbReference type="EMBL" id="VTPU01000006">
    <property type="protein sequence ID" value="TZG40207.1"/>
    <property type="molecule type" value="Genomic_DNA"/>
</dbReference>
<gene>
    <name evidence="2" type="ORF">FZZ93_08170</name>
</gene>
<dbReference type="Proteomes" id="UP000324260">
    <property type="component" value="Unassembled WGS sequence"/>
</dbReference>
<keyword evidence="1" id="KW-0812">Transmembrane</keyword>
<reference evidence="2 3" key="1">
    <citation type="submission" date="2019-08" db="EMBL/GenBank/DDBJ databases">
        <title>Draft Genome Sequence of Halomonas eurihalina Isolated from Preserved Hide-surface.</title>
        <authorList>
            <person name="Hussain S.A."/>
            <person name="Xu A."/>
            <person name="Sarker M."/>
            <person name="Sommers C."/>
        </authorList>
    </citation>
    <scope>NUCLEOTIDE SEQUENCE [LARGE SCALE GENOMIC DNA]</scope>
    <source>
        <strain evidence="2 3">MS1</strain>
    </source>
</reference>
<evidence type="ECO:0000256" key="1">
    <source>
        <dbReference type="SAM" id="Phobius"/>
    </source>
</evidence>
<dbReference type="OrthoDB" id="7361737at2"/>
<evidence type="ECO:0000313" key="2">
    <source>
        <dbReference type="EMBL" id="TZG40207.1"/>
    </source>
</evidence>